<sequence>MDVMIMAKPSLTVTGNNYSVSVPVGVGDNAGSVVARHSLIVTGTLTDSPQDVWAKMKTEADKWKVDLAKMNTFDSKLSNLVGKFL</sequence>
<dbReference type="AlphaFoldDB" id="A0A0F9LVL9"/>
<gene>
    <name evidence="1" type="ORF">LCGC14_1231530</name>
</gene>
<organism evidence="1">
    <name type="scientific">marine sediment metagenome</name>
    <dbReference type="NCBI Taxonomy" id="412755"/>
    <lineage>
        <taxon>unclassified sequences</taxon>
        <taxon>metagenomes</taxon>
        <taxon>ecological metagenomes</taxon>
    </lineage>
</organism>
<name>A0A0F9LVL9_9ZZZZ</name>
<proteinExistence type="predicted"/>
<evidence type="ECO:0000313" key="1">
    <source>
        <dbReference type="EMBL" id="KKM91146.1"/>
    </source>
</evidence>
<reference evidence="1" key="1">
    <citation type="journal article" date="2015" name="Nature">
        <title>Complex archaea that bridge the gap between prokaryotes and eukaryotes.</title>
        <authorList>
            <person name="Spang A."/>
            <person name="Saw J.H."/>
            <person name="Jorgensen S.L."/>
            <person name="Zaremba-Niedzwiedzka K."/>
            <person name="Martijn J."/>
            <person name="Lind A.E."/>
            <person name="van Eijk R."/>
            <person name="Schleper C."/>
            <person name="Guy L."/>
            <person name="Ettema T.J."/>
        </authorList>
    </citation>
    <scope>NUCLEOTIDE SEQUENCE</scope>
</reference>
<comment type="caution">
    <text evidence="1">The sequence shown here is derived from an EMBL/GenBank/DDBJ whole genome shotgun (WGS) entry which is preliminary data.</text>
</comment>
<dbReference type="EMBL" id="LAZR01006575">
    <property type="protein sequence ID" value="KKM91146.1"/>
    <property type="molecule type" value="Genomic_DNA"/>
</dbReference>
<protein>
    <submittedName>
        <fullName evidence="1">Uncharacterized protein</fullName>
    </submittedName>
</protein>
<accession>A0A0F9LVL9</accession>